<dbReference type="PROSITE" id="PS50177">
    <property type="entry name" value="NTF2_DOMAIN"/>
    <property type="match status" value="1"/>
</dbReference>
<dbReference type="FunFam" id="3.10.450.50:FF:000003">
    <property type="entry name" value="Nuclear transport factor 2 family protein"/>
    <property type="match status" value="1"/>
</dbReference>
<feature type="region of interest" description="Disordered" evidence="2">
    <location>
        <begin position="145"/>
        <end position="167"/>
    </location>
</feature>
<reference evidence="4" key="1">
    <citation type="submission" date="2019-09" db="EMBL/GenBank/DDBJ databases">
        <title>Draft genome information of white flower Hibiscus syriacus.</title>
        <authorList>
            <person name="Kim Y.-M."/>
        </authorList>
    </citation>
    <scope>NUCLEOTIDE SEQUENCE [LARGE SCALE GENOMIC DNA]</scope>
    <source>
        <strain evidence="4">YM2019G1</strain>
    </source>
</reference>
<protein>
    <submittedName>
        <fullName evidence="4">Nucleotide-diphospho-sugar transferases superfamily protein</fullName>
    </submittedName>
</protein>
<dbReference type="InterPro" id="IPR035979">
    <property type="entry name" value="RBD_domain_sf"/>
</dbReference>
<evidence type="ECO:0000256" key="2">
    <source>
        <dbReference type="SAM" id="MobiDB-lite"/>
    </source>
</evidence>
<proteinExistence type="predicted"/>
<accession>A0A6A2WLE4</accession>
<dbReference type="Proteomes" id="UP000436088">
    <property type="component" value="Unassembled WGS sequence"/>
</dbReference>
<feature type="domain" description="NTF2" evidence="3">
    <location>
        <begin position="24"/>
        <end position="140"/>
    </location>
</feature>
<comment type="caution">
    <text evidence="4">The sequence shown here is derived from an EMBL/GenBank/DDBJ whole genome shotgun (WGS) entry which is preliminary data.</text>
</comment>
<dbReference type="AlphaFoldDB" id="A0A6A2WLE4"/>
<dbReference type="InterPro" id="IPR039539">
    <property type="entry name" value="Ras_GTPase_bind_prot"/>
</dbReference>
<sequence length="387" mass="42105">MAMASTVTAQEVPSGISTPTADVVGIAFVHQYYHILHQSPDLVHRFYHDDSKLGRPEGNGVMGITSTMQAINEKILALGYGEFIAEITTVDAQDSHNGGVLVLVTGQLTGKDKVKQKFTQSFFLAPQDKGYFVLNDVFRYIDEAKHESGNPEPVNNTEASLTPEQDPSPALENHIVEQLSVTPEEVNGPEAYNPSENGVGSIEEEEEPVAEVVDAIPDDSQMVDDSTSKIEEVPKKSYASIVKFMKENAVPSSTPTHSPVKSAVKSHEQLGTAAPPIAPAPVSDVQTSNNNITENGNYQEAEAAGPSIYVKGLPLNATPSMLENEFKRFGPIKSGGIQVRSQKVNVNPFLSGLNVMAYLINMSYIFLYRDSVLVLWNLKLQVQHKVP</sequence>
<dbReference type="PANTHER" id="PTHR10693">
    <property type="entry name" value="RAS GTPASE-ACTIVATING PROTEIN-BINDING PROTEIN"/>
    <property type="match status" value="1"/>
</dbReference>
<keyword evidence="5" id="KW-1185">Reference proteome</keyword>
<evidence type="ECO:0000259" key="3">
    <source>
        <dbReference type="PROSITE" id="PS50177"/>
    </source>
</evidence>
<evidence type="ECO:0000313" key="5">
    <source>
        <dbReference type="Proteomes" id="UP000436088"/>
    </source>
</evidence>
<name>A0A6A2WLE4_HIBSY</name>
<dbReference type="GO" id="GO:0016740">
    <property type="term" value="F:transferase activity"/>
    <property type="evidence" value="ECO:0007669"/>
    <property type="project" value="UniProtKB-KW"/>
</dbReference>
<dbReference type="Pfam" id="PF02136">
    <property type="entry name" value="NTF2"/>
    <property type="match status" value="1"/>
</dbReference>
<dbReference type="SUPFAM" id="SSF54928">
    <property type="entry name" value="RNA-binding domain, RBD"/>
    <property type="match status" value="1"/>
</dbReference>
<keyword evidence="1" id="KW-0694">RNA-binding</keyword>
<evidence type="ECO:0000313" key="4">
    <source>
        <dbReference type="EMBL" id="KAE8660772.1"/>
    </source>
</evidence>
<dbReference type="GO" id="GO:1990904">
    <property type="term" value="C:ribonucleoprotein complex"/>
    <property type="evidence" value="ECO:0007669"/>
    <property type="project" value="TreeGrafter"/>
</dbReference>
<dbReference type="Gene3D" id="3.10.450.50">
    <property type="match status" value="1"/>
</dbReference>
<feature type="compositionally biased region" description="Polar residues" evidence="2">
    <location>
        <begin position="153"/>
        <end position="165"/>
    </location>
</feature>
<dbReference type="GO" id="GO:0005829">
    <property type="term" value="C:cytosol"/>
    <property type="evidence" value="ECO:0007669"/>
    <property type="project" value="TreeGrafter"/>
</dbReference>
<keyword evidence="4" id="KW-0808">Transferase</keyword>
<feature type="region of interest" description="Disordered" evidence="2">
    <location>
        <begin position="184"/>
        <end position="208"/>
    </location>
</feature>
<evidence type="ECO:0000256" key="1">
    <source>
        <dbReference type="ARBA" id="ARBA00022884"/>
    </source>
</evidence>
<dbReference type="Gene3D" id="3.30.70.330">
    <property type="match status" value="1"/>
</dbReference>
<dbReference type="InterPro" id="IPR018222">
    <property type="entry name" value="Nuclear_transport_factor_2_euk"/>
</dbReference>
<organism evidence="4 5">
    <name type="scientific">Hibiscus syriacus</name>
    <name type="common">Rose of Sharon</name>
    <dbReference type="NCBI Taxonomy" id="106335"/>
    <lineage>
        <taxon>Eukaryota</taxon>
        <taxon>Viridiplantae</taxon>
        <taxon>Streptophyta</taxon>
        <taxon>Embryophyta</taxon>
        <taxon>Tracheophyta</taxon>
        <taxon>Spermatophyta</taxon>
        <taxon>Magnoliopsida</taxon>
        <taxon>eudicotyledons</taxon>
        <taxon>Gunneridae</taxon>
        <taxon>Pentapetalae</taxon>
        <taxon>rosids</taxon>
        <taxon>malvids</taxon>
        <taxon>Malvales</taxon>
        <taxon>Malvaceae</taxon>
        <taxon>Malvoideae</taxon>
        <taxon>Hibiscus</taxon>
    </lineage>
</organism>
<gene>
    <name evidence="4" type="ORF">F3Y22_tig00116951pilonHSYRG00807</name>
</gene>
<dbReference type="InterPro" id="IPR002075">
    <property type="entry name" value="NTF2_dom"/>
</dbReference>
<dbReference type="CDD" id="cd00590">
    <property type="entry name" value="RRM_SF"/>
    <property type="match status" value="1"/>
</dbReference>
<dbReference type="InterPro" id="IPR032710">
    <property type="entry name" value="NTF2-like_dom_sf"/>
</dbReference>
<dbReference type="PANTHER" id="PTHR10693:SF20">
    <property type="entry name" value="AT27578P"/>
    <property type="match status" value="1"/>
</dbReference>
<dbReference type="CDD" id="cd00780">
    <property type="entry name" value="NTF2"/>
    <property type="match status" value="1"/>
</dbReference>
<dbReference type="InterPro" id="IPR012677">
    <property type="entry name" value="Nucleotide-bd_a/b_plait_sf"/>
</dbReference>
<dbReference type="GO" id="GO:0003729">
    <property type="term" value="F:mRNA binding"/>
    <property type="evidence" value="ECO:0007669"/>
    <property type="project" value="TreeGrafter"/>
</dbReference>
<dbReference type="EMBL" id="VEPZ02001731">
    <property type="protein sequence ID" value="KAE8660772.1"/>
    <property type="molecule type" value="Genomic_DNA"/>
</dbReference>
<dbReference type="SUPFAM" id="SSF54427">
    <property type="entry name" value="NTF2-like"/>
    <property type="match status" value="1"/>
</dbReference>